<keyword evidence="3" id="KW-1185">Reference proteome</keyword>
<reference evidence="2 3" key="1">
    <citation type="journal article" date="2014" name="BMC Genomics">
        <title>Comparative genomics of the major fungal agents of human and animal Sporotrichosis: Sporothrix schenckii and Sporothrix brasiliensis.</title>
        <authorList>
            <person name="Teixeira M.M."/>
            <person name="de Almeida L.G."/>
            <person name="Kubitschek-Barreira P."/>
            <person name="Alves F.L."/>
            <person name="Kioshima E.S."/>
            <person name="Abadio A.K."/>
            <person name="Fernandes L."/>
            <person name="Derengowski L.S."/>
            <person name="Ferreira K.S."/>
            <person name="Souza R.C."/>
            <person name="Ruiz J.C."/>
            <person name="de Andrade N.C."/>
            <person name="Paes H.C."/>
            <person name="Nicola A.M."/>
            <person name="Albuquerque P."/>
            <person name="Gerber A.L."/>
            <person name="Martins V.P."/>
            <person name="Peconick L.D."/>
            <person name="Neto A.V."/>
            <person name="Chaucanez C.B."/>
            <person name="Silva P.A."/>
            <person name="Cunha O.L."/>
            <person name="de Oliveira F.F."/>
            <person name="dos Santos T.C."/>
            <person name="Barros A.L."/>
            <person name="Soares M.A."/>
            <person name="de Oliveira L.M."/>
            <person name="Marini M.M."/>
            <person name="Villalobos-Duno H."/>
            <person name="Cunha M.M."/>
            <person name="de Hoog S."/>
            <person name="da Silveira J.F."/>
            <person name="Henrissat B."/>
            <person name="Nino-Vega G.A."/>
            <person name="Cisalpino P.S."/>
            <person name="Mora-Montes H.M."/>
            <person name="Almeida S.R."/>
            <person name="Stajich J.E."/>
            <person name="Lopes-Bezerra L.M."/>
            <person name="Vasconcelos A.T."/>
            <person name="Felipe M.S."/>
        </authorList>
    </citation>
    <scope>NUCLEOTIDE SEQUENCE [LARGE SCALE GENOMIC DNA]</scope>
    <source>
        <strain evidence="2 3">5110</strain>
    </source>
</reference>
<dbReference type="Proteomes" id="UP000031575">
    <property type="component" value="Unassembled WGS sequence"/>
</dbReference>
<comment type="caution">
    <text evidence="2">The sequence shown here is derived from an EMBL/GenBank/DDBJ whole genome shotgun (WGS) entry which is preliminary data.</text>
</comment>
<dbReference type="EMBL" id="AWTV01000009">
    <property type="protein sequence ID" value="KIH89175.1"/>
    <property type="molecule type" value="Genomic_DNA"/>
</dbReference>
<dbReference type="HOGENOM" id="CLU_120084_2_0_1"/>
<sequence length="146" mass="15703">MFARLRINTLHSCPTSFVRRLNLHTYSTMASSSPSPVKYQLSFVVPPANLEACKAAIFAAGAGSYPGQGNYTECCWTITHGGLGQFRPGSGANPHIGTVGALEYVEEARVETMCVGEDVARAAVAALKKAHPYEEVAYSVVKMEDF</sequence>
<organism evidence="2 3">
    <name type="scientific">Sporothrix brasiliensis 5110</name>
    <dbReference type="NCBI Taxonomy" id="1398154"/>
    <lineage>
        <taxon>Eukaryota</taxon>
        <taxon>Fungi</taxon>
        <taxon>Dikarya</taxon>
        <taxon>Ascomycota</taxon>
        <taxon>Pezizomycotina</taxon>
        <taxon>Sordariomycetes</taxon>
        <taxon>Sordariomycetidae</taxon>
        <taxon>Ophiostomatales</taxon>
        <taxon>Ophiostomataceae</taxon>
        <taxon>Sporothrix</taxon>
    </lineage>
</organism>
<dbReference type="InterPro" id="IPR036069">
    <property type="entry name" value="DUF34/NIF3_sf"/>
</dbReference>
<dbReference type="PANTHER" id="PTHR41774:SF1">
    <property type="entry name" value="NGG1P INTERACTING FACTOR NIF3"/>
    <property type="match status" value="1"/>
</dbReference>
<dbReference type="Gene3D" id="3.30.70.120">
    <property type="match status" value="1"/>
</dbReference>
<dbReference type="RefSeq" id="XP_040617185.1">
    <property type="nucleotide sequence ID" value="XM_040766178.1"/>
</dbReference>
<evidence type="ECO:0000256" key="1">
    <source>
        <dbReference type="ARBA" id="ARBA00020998"/>
    </source>
</evidence>
<dbReference type="VEuPathDB" id="FungiDB:SPBR_07925"/>
<dbReference type="GeneID" id="63681099"/>
<dbReference type="PANTHER" id="PTHR41774">
    <property type="match status" value="1"/>
</dbReference>
<accession>A0A0C2IQL6</accession>
<evidence type="ECO:0000313" key="2">
    <source>
        <dbReference type="EMBL" id="KIH89175.1"/>
    </source>
</evidence>
<protein>
    <recommendedName>
        <fullName evidence="1">ATP phosphoribosyltransferase</fullName>
    </recommendedName>
</protein>
<gene>
    <name evidence="2" type="ORF">SPBR_07925</name>
</gene>
<dbReference type="AlphaFoldDB" id="A0A0C2IQL6"/>
<dbReference type="SUPFAM" id="SSF102705">
    <property type="entry name" value="NIF3 (NGG1p interacting factor 3)-like"/>
    <property type="match status" value="1"/>
</dbReference>
<name>A0A0C2IQL6_9PEZI</name>
<dbReference type="OrthoDB" id="15981at2759"/>
<evidence type="ECO:0000313" key="3">
    <source>
        <dbReference type="Proteomes" id="UP000031575"/>
    </source>
</evidence>
<proteinExistence type="predicted"/>
<dbReference type="InterPro" id="IPR015867">
    <property type="entry name" value="N-reg_PII/ATP_PRibTrfase_C"/>
</dbReference>